<evidence type="ECO:0000313" key="2">
    <source>
        <dbReference type="Proteomes" id="UP000315289"/>
    </source>
</evidence>
<dbReference type="Proteomes" id="UP000315289">
    <property type="component" value="Unassembled WGS sequence"/>
</dbReference>
<dbReference type="AlphaFoldDB" id="A0A557SYY6"/>
<organism evidence="1 2">
    <name type="scientific">Candidatus Nitrosocosmicus arcticus</name>
    <dbReference type="NCBI Taxonomy" id="2035267"/>
    <lineage>
        <taxon>Archaea</taxon>
        <taxon>Nitrososphaerota</taxon>
        <taxon>Nitrososphaeria</taxon>
        <taxon>Nitrososphaerales</taxon>
        <taxon>Nitrososphaeraceae</taxon>
        <taxon>Candidatus Nitrosocosmicus</taxon>
    </lineage>
</organism>
<evidence type="ECO:0000313" key="1">
    <source>
        <dbReference type="EMBL" id="TVP41805.1"/>
    </source>
</evidence>
<keyword evidence="2" id="KW-1185">Reference proteome</keyword>
<reference evidence="1 2" key="1">
    <citation type="journal article" date="2019" name="Front. Microbiol.">
        <title>Ammonia Oxidation by the Arctic Terrestrial Thaumarchaeote Candidatus Nitrosocosmicus arcticus Is Stimulated by Increasing Temperatures.</title>
        <authorList>
            <person name="Alves R.J.E."/>
            <person name="Kerou M."/>
            <person name="Zappe A."/>
            <person name="Bittner R."/>
            <person name="Abby S.S."/>
            <person name="Schmidt H.A."/>
            <person name="Pfeifer K."/>
            <person name="Schleper C."/>
        </authorList>
    </citation>
    <scope>NUCLEOTIDE SEQUENCE [LARGE SCALE GENOMIC DNA]</scope>
    <source>
        <strain evidence="1 2">Kfb</strain>
    </source>
</reference>
<dbReference type="RefSeq" id="WP_186433978.1">
    <property type="nucleotide sequence ID" value="NZ_ML675578.1"/>
</dbReference>
<protein>
    <submittedName>
        <fullName evidence="1">Uncharacterized protein</fullName>
    </submittedName>
</protein>
<dbReference type="OrthoDB" id="23546at2157"/>
<dbReference type="EMBL" id="VOAH01000001">
    <property type="protein sequence ID" value="TVP41805.1"/>
    <property type="molecule type" value="Genomic_DNA"/>
</dbReference>
<comment type="caution">
    <text evidence="1">The sequence shown here is derived from an EMBL/GenBank/DDBJ whole genome shotgun (WGS) entry which is preliminary data.</text>
</comment>
<gene>
    <name evidence="1" type="ORF">NARC_10211</name>
</gene>
<sequence length="45" mass="5269">MFIAKEVSTDNETLLKRKLVDVAKNKNENKDKYFSIMIAIIKRLV</sequence>
<name>A0A557SYY6_9ARCH</name>
<proteinExistence type="predicted"/>
<accession>A0A557SYY6</accession>